<protein>
    <recommendedName>
        <fullName evidence="1">Nucleotide-diphospho-sugar transferase domain-containing protein</fullName>
    </recommendedName>
</protein>
<evidence type="ECO:0000313" key="3">
    <source>
        <dbReference type="Proteomes" id="UP001470230"/>
    </source>
</evidence>
<organism evidence="2 3">
    <name type="scientific">Tritrichomonas musculus</name>
    <dbReference type="NCBI Taxonomy" id="1915356"/>
    <lineage>
        <taxon>Eukaryota</taxon>
        <taxon>Metamonada</taxon>
        <taxon>Parabasalia</taxon>
        <taxon>Tritrichomonadida</taxon>
        <taxon>Tritrichomonadidae</taxon>
        <taxon>Tritrichomonas</taxon>
    </lineage>
</organism>
<name>A0ABR2IMC9_9EUKA</name>
<dbReference type="Proteomes" id="UP001470230">
    <property type="component" value="Unassembled WGS sequence"/>
</dbReference>
<comment type="caution">
    <text evidence="2">The sequence shown here is derived from an EMBL/GenBank/DDBJ whole genome shotgun (WGS) entry which is preliminary data.</text>
</comment>
<proteinExistence type="predicted"/>
<dbReference type="Pfam" id="PF03407">
    <property type="entry name" value="Nucleotid_trans"/>
    <property type="match status" value="1"/>
</dbReference>
<keyword evidence="3" id="KW-1185">Reference proteome</keyword>
<evidence type="ECO:0000313" key="2">
    <source>
        <dbReference type="EMBL" id="KAK8865483.1"/>
    </source>
</evidence>
<accession>A0ABR2IMC9</accession>
<evidence type="ECO:0000259" key="1">
    <source>
        <dbReference type="Pfam" id="PF03407"/>
    </source>
</evidence>
<reference evidence="2 3" key="1">
    <citation type="submission" date="2024-04" db="EMBL/GenBank/DDBJ databases">
        <title>Tritrichomonas musculus Genome.</title>
        <authorList>
            <person name="Alves-Ferreira E."/>
            <person name="Grigg M."/>
            <person name="Lorenzi H."/>
            <person name="Galac M."/>
        </authorList>
    </citation>
    <scope>NUCLEOTIDE SEQUENCE [LARGE SCALE GENOMIC DNA]</scope>
    <source>
        <strain evidence="2 3">EAF2021</strain>
    </source>
</reference>
<sequence length="257" mass="31148">MSLDSDVYTYFISQNIQTMFLNYTKVLQASWFVVGRLKQAIQYYFNCYDTDVLFFESDMIFCNNFKDEMIERMNEESVDIQIMEERHDPKRSVDLSPAYYGYNIGLMLVKSSNKTRILFRRWLHDCYFTKDNLWDQNMFNFIITNNAHVFGRNQSAQILFYRFHLEDQIFKLTFHFLNPVKFINYCSLIQETANHFNTSKIDLLLRFANEMNLKRPNLLHFACINNVNKFTYMKKIDLNEDSYKYHMDYLKKFKFSN</sequence>
<dbReference type="EMBL" id="JAPFFF010000016">
    <property type="protein sequence ID" value="KAK8865483.1"/>
    <property type="molecule type" value="Genomic_DNA"/>
</dbReference>
<gene>
    <name evidence="2" type="ORF">M9Y10_011038</name>
</gene>
<dbReference type="InterPro" id="IPR005069">
    <property type="entry name" value="Nucl-diP-sugar_transferase"/>
</dbReference>
<feature type="domain" description="Nucleotide-diphospho-sugar transferase" evidence="1">
    <location>
        <begin position="31"/>
        <end position="223"/>
    </location>
</feature>